<feature type="transmembrane region" description="Helical" evidence="1">
    <location>
        <begin position="328"/>
        <end position="344"/>
    </location>
</feature>
<dbReference type="EMBL" id="JBHSRJ010000004">
    <property type="protein sequence ID" value="MFC6043673.1"/>
    <property type="molecule type" value="Genomic_DNA"/>
</dbReference>
<gene>
    <name evidence="2" type="ORF">ACFPYL_11335</name>
</gene>
<sequence>MAARRLHPLLLDLWVAALALLLVLPAYAHAGLGLAGDLVFSPRQPLTLDSLGLGDRLPRAVPLDALLGLAGSVVPGAVLFRLAVVAGIALAGSAVHRIVAGGSTVARLAAATLAVWNPYVVERLALGQWALLLGYGATCWVVLTVVRWRAAPPSTPWAPWAWVGLASFTPTGGAIGTVVAVVLGAGRSTRTRLLLVGCLALQLPWVLPSLLGAGGGTGDPTGVVAFRAGPDTPGGTLVSLLGLGGIWDLESVPTSRSSMLGVLAAVLAVTAVVLAWRRLPPGVGRLLPIALGGLLLAWAARLPGLDEVVRWVVTDVPGGGLVRDSQKWVLPWVVLVAVSFGVLVDRVRELVARRDAGLAAVAGIVGVVLPLVLLPDAASTTWPTTTPVTYPRDFDTVRSELADDPDHGAMLLLPWRAYRAFEWGGDRTANDPAYAWFDVPLIGSTALPVGDQVVGEDDPDLAADVAAALDGADRAAALADLGVGWVLVYPDDPDAPDVDLDGLDLVVDGGDLQLWRVPGAVADRDGVSAWVVILVVGVDVAVLLFWIFACVSALWRRSPDSLPAFRTDRDEWA</sequence>
<feature type="transmembrane region" description="Helical" evidence="1">
    <location>
        <begin position="356"/>
        <end position="374"/>
    </location>
</feature>
<organism evidence="2 3">
    <name type="scientific">Nocardioides hankookensis</name>
    <dbReference type="NCBI Taxonomy" id="443157"/>
    <lineage>
        <taxon>Bacteria</taxon>
        <taxon>Bacillati</taxon>
        <taxon>Actinomycetota</taxon>
        <taxon>Actinomycetes</taxon>
        <taxon>Propionibacteriales</taxon>
        <taxon>Nocardioidaceae</taxon>
        <taxon>Nocardioides</taxon>
    </lineage>
</organism>
<reference evidence="3" key="1">
    <citation type="journal article" date="2019" name="Int. J. Syst. Evol. Microbiol.">
        <title>The Global Catalogue of Microorganisms (GCM) 10K type strain sequencing project: providing services to taxonomists for standard genome sequencing and annotation.</title>
        <authorList>
            <consortium name="The Broad Institute Genomics Platform"/>
            <consortium name="The Broad Institute Genome Sequencing Center for Infectious Disease"/>
            <person name="Wu L."/>
            <person name="Ma J."/>
        </authorList>
    </citation>
    <scope>NUCLEOTIDE SEQUENCE [LARGE SCALE GENOMIC DNA]</scope>
    <source>
        <strain evidence="3">CCUG 54522</strain>
    </source>
</reference>
<feature type="transmembrane region" description="Helical" evidence="1">
    <location>
        <begin position="65"/>
        <end position="91"/>
    </location>
</feature>
<keyword evidence="1" id="KW-0472">Membrane</keyword>
<protein>
    <recommendedName>
        <fullName evidence="4">Glycosyltransferase RgtA/B/C/D-like domain-containing protein</fullName>
    </recommendedName>
</protein>
<evidence type="ECO:0000313" key="3">
    <source>
        <dbReference type="Proteomes" id="UP001596135"/>
    </source>
</evidence>
<feature type="transmembrane region" description="Helical" evidence="1">
    <location>
        <begin position="527"/>
        <end position="555"/>
    </location>
</feature>
<proteinExistence type="predicted"/>
<feature type="transmembrane region" description="Helical" evidence="1">
    <location>
        <begin position="283"/>
        <end position="300"/>
    </location>
</feature>
<comment type="caution">
    <text evidence="2">The sequence shown here is derived from an EMBL/GenBank/DDBJ whole genome shotgun (WGS) entry which is preliminary data.</text>
</comment>
<feature type="transmembrane region" description="Helical" evidence="1">
    <location>
        <begin position="257"/>
        <end position="276"/>
    </location>
</feature>
<accession>A0ABW1LJS7</accession>
<keyword evidence="1" id="KW-1133">Transmembrane helix</keyword>
<dbReference type="RefSeq" id="WP_379153928.1">
    <property type="nucleotide sequence ID" value="NZ_JBHSRJ010000004.1"/>
</dbReference>
<feature type="transmembrane region" description="Helical" evidence="1">
    <location>
        <begin position="160"/>
        <end position="186"/>
    </location>
</feature>
<name>A0ABW1LJS7_9ACTN</name>
<keyword evidence="1" id="KW-0812">Transmembrane</keyword>
<feature type="transmembrane region" description="Helical" evidence="1">
    <location>
        <begin position="129"/>
        <end position="148"/>
    </location>
</feature>
<evidence type="ECO:0000256" key="1">
    <source>
        <dbReference type="SAM" id="Phobius"/>
    </source>
</evidence>
<dbReference type="Proteomes" id="UP001596135">
    <property type="component" value="Unassembled WGS sequence"/>
</dbReference>
<evidence type="ECO:0000313" key="2">
    <source>
        <dbReference type="EMBL" id="MFC6043673.1"/>
    </source>
</evidence>
<keyword evidence="3" id="KW-1185">Reference proteome</keyword>
<feature type="transmembrane region" description="Helical" evidence="1">
    <location>
        <begin position="193"/>
        <end position="211"/>
    </location>
</feature>
<evidence type="ECO:0008006" key="4">
    <source>
        <dbReference type="Google" id="ProtNLM"/>
    </source>
</evidence>